<sequence length="84" mass="9976">MCREREKYRMSGMEYKQILQENELYRSELVQLLEQQVKILQENQMYDEAEEAKWLAIGIAEDEKKQGYGYLENVRCQPVKGAIA</sequence>
<evidence type="ECO:0000313" key="2">
    <source>
        <dbReference type="Proteomes" id="UP000321830"/>
    </source>
</evidence>
<gene>
    <name evidence="1" type="ORF">EVI01_24950</name>
</gene>
<comment type="caution">
    <text evidence="1">The sequence shown here is derived from an EMBL/GenBank/DDBJ whole genome shotgun (WGS) entry which is preliminary data.</text>
</comment>
<organism evidence="1 2">
    <name type="scientific">Enterococcus villorum</name>
    <dbReference type="NCBI Taxonomy" id="112904"/>
    <lineage>
        <taxon>Bacteria</taxon>
        <taxon>Bacillati</taxon>
        <taxon>Bacillota</taxon>
        <taxon>Bacilli</taxon>
        <taxon>Lactobacillales</taxon>
        <taxon>Enterococcaceae</taxon>
        <taxon>Enterococcus</taxon>
    </lineage>
</organism>
<dbReference type="Proteomes" id="UP000321830">
    <property type="component" value="Unassembled WGS sequence"/>
</dbReference>
<dbReference type="EMBL" id="BJWF01000052">
    <property type="protein sequence ID" value="GEL93158.1"/>
    <property type="molecule type" value="Genomic_DNA"/>
</dbReference>
<protein>
    <submittedName>
        <fullName evidence="1">Uncharacterized protein</fullName>
    </submittedName>
</protein>
<name>A0A511J595_9ENTE</name>
<proteinExistence type="predicted"/>
<evidence type="ECO:0000313" key="1">
    <source>
        <dbReference type="EMBL" id="GEL93158.1"/>
    </source>
</evidence>
<accession>A0A511J595</accession>
<reference evidence="1 2" key="1">
    <citation type="submission" date="2019-07" db="EMBL/GenBank/DDBJ databases">
        <title>Whole genome shotgun sequence of Enterococcus villorum NBRC 100699.</title>
        <authorList>
            <person name="Hosoyama A."/>
            <person name="Uohara A."/>
            <person name="Ohji S."/>
            <person name="Ichikawa N."/>
        </authorList>
    </citation>
    <scope>NUCLEOTIDE SEQUENCE [LARGE SCALE GENOMIC DNA]</scope>
    <source>
        <strain evidence="1 2">NBRC 100699</strain>
    </source>
</reference>
<dbReference type="AlphaFoldDB" id="A0A511J595"/>
<dbReference type="RefSeq" id="WP_010751839.1">
    <property type="nucleotide sequence ID" value="NZ_BJWF01000052.1"/>
</dbReference>